<feature type="active site" evidence="2">
    <location>
        <position position="137"/>
    </location>
</feature>
<keyword evidence="2" id="KW-0479">Metal-binding</keyword>
<dbReference type="RefSeq" id="WP_319842609.1">
    <property type="nucleotide sequence ID" value="NZ_JAXAFJ010000001.1"/>
</dbReference>
<dbReference type="Gene3D" id="3.90.45.10">
    <property type="entry name" value="Peptide deformylase"/>
    <property type="match status" value="1"/>
</dbReference>
<dbReference type="PANTHER" id="PTHR10458">
    <property type="entry name" value="PEPTIDE DEFORMYLASE"/>
    <property type="match status" value="1"/>
</dbReference>
<comment type="cofactor">
    <cofactor evidence="2">
        <name>Fe(2+)</name>
        <dbReference type="ChEBI" id="CHEBI:29033"/>
    </cofactor>
    <text evidence="2">Binds 1 Fe(2+) ion.</text>
</comment>
<comment type="function">
    <text evidence="2">Removes the formyl group from the N-terminal Met of newly synthesized proteins. Requires at least a dipeptide for an efficient rate of reaction. N-terminal L-methionine is a prerequisite for activity but the enzyme has broad specificity at other positions.</text>
</comment>
<feature type="region of interest" description="Disordered" evidence="3">
    <location>
        <begin position="168"/>
        <end position="196"/>
    </location>
</feature>
<feature type="binding site" evidence="2">
    <location>
        <position position="94"/>
    </location>
    <ligand>
        <name>Fe cation</name>
        <dbReference type="ChEBI" id="CHEBI:24875"/>
    </ligand>
</feature>
<evidence type="ECO:0000256" key="1">
    <source>
        <dbReference type="ARBA" id="ARBA00010759"/>
    </source>
</evidence>
<keyword evidence="2" id="KW-0408">Iron</keyword>
<evidence type="ECO:0000256" key="3">
    <source>
        <dbReference type="SAM" id="MobiDB-lite"/>
    </source>
</evidence>
<sequence>MSIRPIHVIPDTLLRQKAEAVLAVDDALCALIDDMFETMYAAPGIGLAAPQIGVMKRLAVVDVSSREEEAQPIALINPQIVWESPELSSYQEGCLSIPDVYEDVVRPERIRVRFQDRTGAEQEIEADGVLAVCIQHEMDHLDGVLFIDHISKLKRDMVWKRFVKTAKREGGPKPYLPKPGPKDDEHHEGAREVGEL</sequence>
<dbReference type="EMBL" id="JAXAFJ010000001">
    <property type="protein sequence ID" value="MDX6804481.1"/>
    <property type="molecule type" value="Genomic_DNA"/>
</dbReference>
<dbReference type="HAMAP" id="MF_00163">
    <property type="entry name" value="Pep_deformylase"/>
    <property type="match status" value="1"/>
</dbReference>
<dbReference type="PANTHER" id="PTHR10458:SF22">
    <property type="entry name" value="PEPTIDE DEFORMYLASE"/>
    <property type="match status" value="1"/>
</dbReference>
<comment type="caution">
    <text evidence="4">The sequence shown here is derived from an EMBL/GenBank/DDBJ whole genome shotgun (WGS) entry which is preliminary data.</text>
</comment>
<dbReference type="EC" id="3.5.1.88" evidence="2"/>
<dbReference type="PRINTS" id="PR01576">
    <property type="entry name" value="PDEFORMYLASE"/>
</dbReference>
<feature type="binding site" evidence="2">
    <location>
        <position position="140"/>
    </location>
    <ligand>
        <name>Fe cation</name>
        <dbReference type="ChEBI" id="CHEBI:24875"/>
    </ligand>
</feature>
<keyword evidence="2 4" id="KW-0378">Hydrolase</keyword>
<keyword evidence="5" id="KW-1185">Reference proteome</keyword>
<dbReference type="Proteomes" id="UP001274321">
    <property type="component" value="Unassembled WGS sequence"/>
</dbReference>
<gene>
    <name evidence="2 4" type="primary">def</name>
    <name evidence="4" type="ORF">SCD90_00255</name>
</gene>
<evidence type="ECO:0000313" key="5">
    <source>
        <dbReference type="Proteomes" id="UP001274321"/>
    </source>
</evidence>
<dbReference type="InterPro" id="IPR036821">
    <property type="entry name" value="Peptide_deformylase_sf"/>
</dbReference>
<evidence type="ECO:0000313" key="4">
    <source>
        <dbReference type="EMBL" id="MDX6804481.1"/>
    </source>
</evidence>
<dbReference type="NCBIfam" id="NF001159">
    <property type="entry name" value="PRK00150.1-3"/>
    <property type="match status" value="1"/>
</dbReference>
<comment type="similarity">
    <text evidence="1 2">Belongs to the polypeptide deformylase family.</text>
</comment>
<protein>
    <recommendedName>
        <fullName evidence="2">Peptide deformylase</fullName>
        <shortName evidence="2">PDF</shortName>
        <ecNumber evidence="2">3.5.1.88</ecNumber>
    </recommendedName>
    <alternativeName>
        <fullName evidence="2">Polypeptide deformylase</fullName>
    </alternativeName>
</protein>
<evidence type="ECO:0000256" key="2">
    <source>
        <dbReference type="HAMAP-Rule" id="MF_00163"/>
    </source>
</evidence>
<name>A0ABU4RP18_9HYPH</name>
<feature type="compositionally biased region" description="Basic and acidic residues" evidence="3">
    <location>
        <begin position="180"/>
        <end position="196"/>
    </location>
</feature>
<proteinExistence type="inferred from homology"/>
<keyword evidence="2" id="KW-0648">Protein biosynthesis</keyword>
<comment type="catalytic activity">
    <reaction evidence="2">
        <text>N-terminal N-formyl-L-methionyl-[peptide] + H2O = N-terminal L-methionyl-[peptide] + formate</text>
        <dbReference type="Rhea" id="RHEA:24420"/>
        <dbReference type="Rhea" id="RHEA-COMP:10639"/>
        <dbReference type="Rhea" id="RHEA-COMP:10640"/>
        <dbReference type="ChEBI" id="CHEBI:15377"/>
        <dbReference type="ChEBI" id="CHEBI:15740"/>
        <dbReference type="ChEBI" id="CHEBI:49298"/>
        <dbReference type="ChEBI" id="CHEBI:64731"/>
        <dbReference type="EC" id="3.5.1.88"/>
    </reaction>
</comment>
<reference evidence="4 5" key="1">
    <citation type="submission" date="2023-11" db="EMBL/GenBank/DDBJ databases">
        <authorList>
            <person name="Bao R."/>
        </authorList>
    </citation>
    <scope>NUCLEOTIDE SEQUENCE [LARGE SCALE GENOMIC DNA]</scope>
    <source>
        <strain evidence="4 5">PJ23</strain>
    </source>
</reference>
<dbReference type="Pfam" id="PF01327">
    <property type="entry name" value="Pep_deformylase"/>
    <property type="match status" value="1"/>
</dbReference>
<organism evidence="4 5">
    <name type="scientific">Terrihabitans rhizophilus</name>
    <dbReference type="NCBI Taxonomy" id="3092662"/>
    <lineage>
        <taxon>Bacteria</taxon>
        <taxon>Pseudomonadati</taxon>
        <taxon>Pseudomonadota</taxon>
        <taxon>Alphaproteobacteria</taxon>
        <taxon>Hyphomicrobiales</taxon>
        <taxon>Terrihabitans</taxon>
    </lineage>
</organism>
<dbReference type="NCBIfam" id="TIGR00079">
    <property type="entry name" value="pept_deformyl"/>
    <property type="match status" value="1"/>
</dbReference>
<dbReference type="InterPro" id="IPR023635">
    <property type="entry name" value="Peptide_deformylase"/>
</dbReference>
<dbReference type="PIRSF" id="PIRSF004749">
    <property type="entry name" value="Pep_def"/>
    <property type="match status" value="1"/>
</dbReference>
<dbReference type="CDD" id="cd00487">
    <property type="entry name" value="Pep_deformylase"/>
    <property type="match status" value="1"/>
</dbReference>
<dbReference type="SUPFAM" id="SSF56420">
    <property type="entry name" value="Peptide deformylase"/>
    <property type="match status" value="1"/>
</dbReference>
<feature type="binding site" evidence="2">
    <location>
        <position position="136"/>
    </location>
    <ligand>
        <name>Fe cation</name>
        <dbReference type="ChEBI" id="CHEBI:24875"/>
    </ligand>
</feature>
<accession>A0ABU4RP18</accession>
<dbReference type="GO" id="GO:0042586">
    <property type="term" value="F:peptide deformylase activity"/>
    <property type="evidence" value="ECO:0007669"/>
    <property type="project" value="UniProtKB-EC"/>
</dbReference>